<comment type="caution">
    <text evidence="9">The sequence shown here is derived from an EMBL/GenBank/DDBJ whole genome shotgun (WGS) entry which is preliminary data.</text>
</comment>
<evidence type="ECO:0000256" key="6">
    <source>
        <dbReference type="PIRSR" id="PIRSR625650-2"/>
    </source>
</evidence>
<evidence type="ECO:0000256" key="7">
    <source>
        <dbReference type="PIRSR" id="PIRSR625650-4"/>
    </source>
</evidence>
<dbReference type="GO" id="GO:0008609">
    <property type="term" value="F:alkylglycerone-phosphate synthase activity"/>
    <property type="evidence" value="ECO:0007669"/>
    <property type="project" value="InterPro"/>
</dbReference>
<feature type="binding site" evidence="6">
    <location>
        <position position="430"/>
    </location>
    <ligand>
        <name>substrate</name>
    </ligand>
</feature>
<dbReference type="InterPro" id="IPR016169">
    <property type="entry name" value="FAD-bd_PCMH_sub2"/>
</dbReference>
<gene>
    <name evidence="9" type="ORF">ADN00_16080</name>
</gene>
<dbReference type="SUPFAM" id="SSF55103">
    <property type="entry name" value="FAD-linked oxidases, C-terminal domain"/>
    <property type="match status" value="1"/>
</dbReference>
<keyword evidence="10" id="KW-1185">Reference proteome</keyword>
<accession>A0A0P6XKI0</accession>
<dbReference type="Gene3D" id="3.30.43.10">
    <property type="entry name" value="Uridine Diphospho-n-acetylenolpyruvylglucosamine Reductase, domain 2"/>
    <property type="match status" value="1"/>
</dbReference>
<keyword evidence="2" id="KW-0285">Flavoprotein</keyword>
<dbReference type="SUPFAM" id="SSF56176">
    <property type="entry name" value="FAD-binding/transporter-associated domain-like"/>
    <property type="match status" value="1"/>
</dbReference>
<dbReference type="STRING" id="1134406.ADN00_16080"/>
<evidence type="ECO:0000259" key="8">
    <source>
        <dbReference type="PROSITE" id="PS51387"/>
    </source>
</evidence>
<dbReference type="InterPro" id="IPR006094">
    <property type="entry name" value="Oxid_FAD_bind_N"/>
</dbReference>
<dbReference type="InterPro" id="IPR016166">
    <property type="entry name" value="FAD-bd_PCMH"/>
</dbReference>
<dbReference type="Pfam" id="PF01565">
    <property type="entry name" value="FAD_binding_4"/>
    <property type="match status" value="1"/>
</dbReference>
<dbReference type="Gene3D" id="3.30.465.10">
    <property type="match status" value="1"/>
</dbReference>
<dbReference type="PANTHER" id="PTHR46568">
    <property type="entry name" value="ALKYLDIHYDROXYACETONEPHOSPHATE SYNTHASE, PEROXISOMAL"/>
    <property type="match status" value="1"/>
</dbReference>
<dbReference type="Pfam" id="PF02913">
    <property type="entry name" value="FAD-oxidase_C"/>
    <property type="match status" value="1"/>
</dbReference>
<dbReference type="OrthoDB" id="9767256at2"/>
<dbReference type="GO" id="GO:0071949">
    <property type="term" value="F:FAD binding"/>
    <property type="evidence" value="ECO:0007669"/>
    <property type="project" value="InterPro"/>
</dbReference>
<dbReference type="InterPro" id="IPR025650">
    <property type="entry name" value="Alkyl-DHAP_Synthase"/>
</dbReference>
<dbReference type="PANTHER" id="PTHR46568:SF1">
    <property type="entry name" value="ALKYLDIHYDROXYACETONEPHOSPHATE SYNTHASE, PEROXISOMAL"/>
    <property type="match status" value="1"/>
</dbReference>
<proteinExistence type="inferred from homology"/>
<dbReference type="Proteomes" id="UP000050417">
    <property type="component" value="Unassembled WGS sequence"/>
</dbReference>
<evidence type="ECO:0000313" key="9">
    <source>
        <dbReference type="EMBL" id="KPL72011.1"/>
    </source>
</evidence>
<keyword evidence="3" id="KW-0274">FAD</keyword>
<dbReference type="Gene3D" id="3.30.300.330">
    <property type="match status" value="1"/>
</dbReference>
<dbReference type="InterPro" id="IPR016167">
    <property type="entry name" value="FAD-bd_PCMH_sub1"/>
</dbReference>
<dbReference type="InterPro" id="IPR036318">
    <property type="entry name" value="FAD-bd_PCMH-like_sf"/>
</dbReference>
<feature type="site" description="Important for enzyme activity" evidence="7">
    <location>
        <position position="342"/>
    </location>
</feature>
<organism evidence="9 10">
    <name type="scientific">Ornatilinea apprima</name>
    <dbReference type="NCBI Taxonomy" id="1134406"/>
    <lineage>
        <taxon>Bacteria</taxon>
        <taxon>Bacillati</taxon>
        <taxon>Chloroflexota</taxon>
        <taxon>Anaerolineae</taxon>
        <taxon>Anaerolineales</taxon>
        <taxon>Anaerolineaceae</taxon>
        <taxon>Ornatilinea</taxon>
    </lineage>
</organism>
<feature type="active site" description="Proton donor/acceptor" evidence="5">
    <location>
        <position position="486"/>
    </location>
</feature>
<evidence type="ECO:0000256" key="5">
    <source>
        <dbReference type="PIRSR" id="PIRSR625650-1"/>
    </source>
</evidence>
<dbReference type="GO" id="GO:0008610">
    <property type="term" value="P:lipid biosynthetic process"/>
    <property type="evidence" value="ECO:0007669"/>
    <property type="project" value="InterPro"/>
</dbReference>
<evidence type="ECO:0000313" key="10">
    <source>
        <dbReference type="Proteomes" id="UP000050417"/>
    </source>
</evidence>
<dbReference type="InterPro" id="IPR016171">
    <property type="entry name" value="Vanillyl_alc_oxidase_C-sub2"/>
</dbReference>
<dbReference type="Gene3D" id="1.10.45.10">
    <property type="entry name" value="Vanillyl-alcohol Oxidase, Chain A, domain 4"/>
    <property type="match status" value="1"/>
</dbReference>
<comment type="similarity">
    <text evidence="1">Belongs to the FAD-binding oxidoreductase/transferase type 4 family.</text>
</comment>
<dbReference type="AlphaFoldDB" id="A0A0P6XKI0"/>
<dbReference type="InterPro" id="IPR004113">
    <property type="entry name" value="FAD-bd_oxidored_4_C"/>
</dbReference>
<feature type="domain" description="FAD-binding PCMH-type" evidence="8">
    <location>
        <begin position="119"/>
        <end position="305"/>
    </location>
</feature>
<sequence>MSGKEKTFTPAWFEGETPKRSYRSLFKWGDPQGFKHPNHGLYRLMKQVFHLSDADFTQPKDLGLQDVDIDFPIHMRPELVQELERIVGRENLKTDTYTRIRASYGKGMLDALRLRDKIVENLADVVLAPRNKQEIQQILAFCLRERIPLYIFGGGSTVTRGMEAVNGGVSIDLSVHYNNVIAFNEVDQTITVEAGMSGPMLEKILNEAPQRFNAQRGYTCGHFPQSFEYSSVGGWVVTRGAGQNSTYYGKIEDMVVSQEYNTPRGILKTPYYAREATGPDFDQVMMGSEGTFGILTEVTLRVFRHMPKNTRRYSYMFKNWDDAVCAVREIMQSETGYPSVFRLSDPEETDVAMRLYGVEGTPADTLLKAFGYQPMQKCLLLGTVDGSAEFTRTLQKKIHAVCKRFGAFTLTPFHVTQAWEKSRFRDPYLREDLQDFGILIDTLECSVTWSQLKQVHQKVRDVVKQRPNTICMTHISHMYPQGANLYFIFIARIEAINEYLNLQYAILEAIQQNGAAMSHHHGVGKQTSPWLEAQIGTACMDVIRCLKNHFDPDYILNPGGTLGLDLSEEQKAKRWGMR</sequence>
<dbReference type="PROSITE" id="PS51387">
    <property type="entry name" value="FAD_PCMH"/>
    <property type="match status" value="1"/>
</dbReference>
<dbReference type="Gene3D" id="3.30.70.3450">
    <property type="match status" value="1"/>
</dbReference>
<dbReference type="RefSeq" id="WP_075064061.1">
    <property type="nucleotide sequence ID" value="NZ_LGCL01000040.1"/>
</dbReference>
<dbReference type="GO" id="GO:0016491">
    <property type="term" value="F:oxidoreductase activity"/>
    <property type="evidence" value="ECO:0007669"/>
    <property type="project" value="UniProtKB-KW"/>
</dbReference>
<reference evidence="9 10" key="1">
    <citation type="submission" date="2015-07" db="EMBL/GenBank/DDBJ databases">
        <title>Genome sequence of Ornatilinea apprima DSM 23815.</title>
        <authorList>
            <person name="Hemp J."/>
            <person name="Ward L.M."/>
            <person name="Pace L.A."/>
            <person name="Fischer W.W."/>
        </authorList>
    </citation>
    <scope>NUCLEOTIDE SEQUENCE [LARGE SCALE GENOMIC DNA]</scope>
    <source>
        <strain evidence="9 10">P3M-1</strain>
    </source>
</reference>
<evidence type="ECO:0000256" key="3">
    <source>
        <dbReference type="ARBA" id="ARBA00022827"/>
    </source>
</evidence>
<evidence type="ECO:0000256" key="2">
    <source>
        <dbReference type="ARBA" id="ARBA00022630"/>
    </source>
</evidence>
<keyword evidence="4" id="KW-0560">Oxidoreductase</keyword>
<evidence type="ECO:0000256" key="1">
    <source>
        <dbReference type="ARBA" id="ARBA00008000"/>
    </source>
</evidence>
<protein>
    <submittedName>
        <fullName evidence="9">Oxidoreductase</fullName>
    </submittedName>
</protein>
<dbReference type="InterPro" id="IPR016164">
    <property type="entry name" value="FAD-linked_Oxase-like_C"/>
</dbReference>
<dbReference type="EMBL" id="LGCL01000040">
    <property type="protein sequence ID" value="KPL72011.1"/>
    <property type="molecule type" value="Genomic_DNA"/>
</dbReference>
<name>A0A0P6XKI0_9CHLR</name>
<evidence type="ECO:0000256" key="4">
    <source>
        <dbReference type="ARBA" id="ARBA00023002"/>
    </source>
</evidence>
<dbReference type="PATRIC" id="fig|1134406.4.peg.3651"/>